<reference evidence="1" key="1">
    <citation type="submission" date="2017-04" db="EMBL/GenBank/DDBJ databases">
        <authorList>
            <person name="Varghese N."/>
            <person name="Submissions S."/>
        </authorList>
    </citation>
    <scope>NUCLEOTIDE SEQUENCE</scope>
    <source>
        <strain evidence="1">WTE2008</strain>
    </source>
</reference>
<keyword evidence="2" id="KW-1185">Reference proteome</keyword>
<accession>A0AC61PMX5</accession>
<organism evidence="1 2">
    <name type="scientific">Aristaeella lactis</name>
    <dbReference type="NCBI Taxonomy" id="3046383"/>
    <lineage>
        <taxon>Bacteria</taxon>
        <taxon>Bacillati</taxon>
        <taxon>Bacillota</taxon>
        <taxon>Clostridia</taxon>
        <taxon>Eubacteriales</taxon>
        <taxon>Aristaeellaceae</taxon>
        <taxon>Aristaeella</taxon>
    </lineage>
</organism>
<sequence>MVGQFMIIFFAVLIVLAAIGFWMKKRAQKKGTYTEKSPDKVLENVSDWGDTLNRARYQGEDGK</sequence>
<evidence type="ECO:0000313" key="1">
    <source>
        <dbReference type="EMBL" id="SMC72273.1"/>
    </source>
</evidence>
<proteinExistence type="predicted"/>
<dbReference type="Proteomes" id="UP000192328">
    <property type="component" value="Unassembled WGS sequence"/>
</dbReference>
<gene>
    <name evidence="1" type="ORF">SAMN06297397_2180</name>
</gene>
<comment type="caution">
    <text evidence="1">The sequence shown here is derived from an EMBL/GenBank/DDBJ whole genome shotgun (WGS) entry which is preliminary data.</text>
</comment>
<evidence type="ECO:0000313" key="2">
    <source>
        <dbReference type="Proteomes" id="UP000192328"/>
    </source>
</evidence>
<protein>
    <submittedName>
        <fullName evidence="1">Uncharacterized protein</fullName>
    </submittedName>
</protein>
<dbReference type="EMBL" id="FWXZ01000004">
    <property type="protein sequence ID" value="SMC72273.1"/>
    <property type="molecule type" value="Genomic_DNA"/>
</dbReference>
<name>A0AC61PMX5_9FIRM</name>